<comment type="caution">
    <text evidence="1">The sequence shown here is derived from an EMBL/GenBank/DDBJ whole genome shotgun (WGS) entry which is preliminary data.</text>
</comment>
<dbReference type="EMBL" id="BAAAQN010000095">
    <property type="protein sequence ID" value="GAA2064308.1"/>
    <property type="molecule type" value="Genomic_DNA"/>
</dbReference>
<dbReference type="Proteomes" id="UP001500751">
    <property type="component" value="Unassembled WGS sequence"/>
</dbReference>
<accession>A0ABN2VJT1</accession>
<organism evidence="1 2">
    <name type="scientific">Catenulispora yoronensis</name>
    <dbReference type="NCBI Taxonomy" id="450799"/>
    <lineage>
        <taxon>Bacteria</taxon>
        <taxon>Bacillati</taxon>
        <taxon>Actinomycetota</taxon>
        <taxon>Actinomycetes</taxon>
        <taxon>Catenulisporales</taxon>
        <taxon>Catenulisporaceae</taxon>
        <taxon>Catenulispora</taxon>
    </lineage>
</organism>
<dbReference type="RefSeq" id="WP_344671880.1">
    <property type="nucleotide sequence ID" value="NZ_BAAAQN010000095.1"/>
</dbReference>
<reference evidence="1 2" key="1">
    <citation type="journal article" date="2019" name="Int. J. Syst. Evol. Microbiol.">
        <title>The Global Catalogue of Microorganisms (GCM) 10K type strain sequencing project: providing services to taxonomists for standard genome sequencing and annotation.</title>
        <authorList>
            <consortium name="The Broad Institute Genomics Platform"/>
            <consortium name="The Broad Institute Genome Sequencing Center for Infectious Disease"/>
            <person name="Wu L."/>
            <person name="Ma J."/>
        </authorList>
    </citation>
    <scope>NUCLEOTIDE SEQUENCE [LARGE SCALE GENOMIC DNA]</scope>
    <source>
        <strain evidence="1 2">JCM 16014</strain>
    </source>
</reference>
<protein>
    <submittedName>
        <fullName evidence="1">Uncharacterized protein</fullName>
    </submittedName>
</protein>
<proteinExistence type="predicted"/>
<evidence type="ECO:0000313" key="2">
    <source>
        <dbReference type="Proteomes" id="UP001500751"/>
    </source>
</evidence>
<name>A0ABN2VJT1_9ACTN</name>
<evidence type="ECO:0000313" key="1">
    <source>
        <dbReference type="EMBL" id="GAA2064308.1"/>
    </source>
</evidence>
<keyword evidence="2" id="KW-1185">Reference proteome</keyword>
<gene>
    <name evidence="1" type="ORF">GCM10009839_89740</name>
</gene>
<sequence length="41" mass="4567">MRLKYRAAAYMLEEIAETALPEAGRAGELAGIFLAYYRAES</sequence>